<organism evidence="3 4">
    <name type="scientific">Lactarius akahatsu</name>
    <dbReference type="NCBI Taxonomy" id="416441"/>
    <lineage>
        <taxon>Eukaryota</taxon>
        <taxon>Fungi</taxon>
        <taxon>Dikarya</taxon>
        <taxon>Basidiomycota</taxon>
        <taxon>Agaricomycotina</taxon>
        <taxon>Agaricomycetes</taxon>
        <taxon>Russulales</taxon>
        <taxon>Russulaceae</taxon>
        <taxon>Lactarius</taxon>
    </lineage>
</organism>
<dbReference type="AlphaFoldDB" id="A0AAD4Q765"/>
<feature type="signal peptide" evidence="2">
    <location>
        <begin position="1"/>
        <end position="18"/>
    </location>
</feature>
<evidence type="ECO:0000256" key="2">
    <source>
        <dbReference type="SAM" id="SignalP"/>
    </source>
</evidence>
<feature type="region of interest" description="Disordered" evidence="1">
    <location>
        <begin position="94"/>
        <end position="120"/>
    </location>
</feature>
<feature type="compositionally biased region" description="Polar residues" evidence="1">
    <location>
        <begin position="564"/>
        <end position="576"/>
    </location>
</feature>
<feature type="chain" id="PRO_5042175184" evidence="2">
    <location>
        <begin position="19"/>
        <end position="617"/>
    </location>
</feature>
<comment type="caution">
    <text evidence="3">The sequence shown here is derived from an EMBL/GenBank/DDBJ whole genome shotgun (WGS) entry which is preliminary data.</text>
</comment>
<feature type="region of interest" description="Disordered" evidence="1">
    <location>
        <begin position="464"/>
        <end position="517"/>
    </location>
</feature>
<keyword evidence="4" id="KW-1185">Reference proteome</keyword>
<gene>
    <name evidence="3" type="ORF">EDB92DRAFT_1889065</name>
</gene>
<evidence type="ECO:0000313" key="4">
    <source>
        <dbReference type="Proteomes" id="UP001201163"/>
    </source>
</evidence>
<dbReference type="EMBL" id="JAKELL010000083">
    <property type="protein sequence ID" value="KAH8983858.1"/>
    <property type="molecule type" value="Genomic_DNA"/>
</dbReference>
<feature type="region of interest" description="Disordered" evidence="1">
    <location>
        <begin position="191"/>
        <end position="381"/>
    </location>
</feature>
<feature type="region of interest" description="Disordered" evidence="1">
    <location>
        <begin position="431"/>
        <end position="451"/>
    </location>
</feature>
<name>A0AAD4Q765_9AGAM</name>
<accession>A0AAD4Q765</accession>
<sequence length="617" mass="66545">MEIFILQLFAFASWVTCALRTRVGWIPACRPQSSSRIVLSTFLALSDPMTTPNMSSSWIETQYDPRPNPPYYLADHADGSVREADHTPSMRTVYSATPHHSHNSSRQTYTSGLYGPRPQPPPVDPIQGLPTPAMVPRAMMELEDPDAETMELDPGIDQDPIYESEFDDGHRSHGTRRFVGGFMRSLRKIPRAMKRGFQPDRRGAQTSPSFVHHHQSPYHPPYTSDNLNAGPREQAGNPPYGVTVEHTEGDLRYSDDPNVTPALTPSAGPSRSMSHTIRAPRTESQPTYQSLTNPASRHISHHGSLHNAQRSSPPRTVRNPDPASSTEEGSDSRTNGNSPRPSQYHAEPEPSPPGTSRISPHDPARRPTVTVQSPTGSPIYVEPQLADDYAGMDSPVEPPPEPSVPSQFARVGKFFRDLNSLPWVSPNVTVDFNPADSGRGRHSHTRGTGRSWYTGQLHDLDLLGGGAGGSSTRRLTAPSGHSLAHAQGSSATLAPGQGGSASSSEGASTHLPAPHVGLGMGPPLSSYPPYAVPQVALPSQPLYFFPAAYPQPPPPRGPGPSPNLADQTSPQSSGNSDPGVPRQPYFYVVAMPPAYVGGAVDPSRPMMPYGVPYPPPV</sequence>
<feature type="compositionally biased region" description="Pro residues" evidence="1">
    <location>
        <begin position="549"/>
        <end position="561"/>
    </location>
</feature>
<feature type="compositionally biased region" description="Polar residues" evidence="1">
    <location>
        <begin position="261"/>
        <end position="275"/>
    </location>
</feature>
<evidence type="ECO:0000256" key="1">
    <source>
        <dbReference type="SAM" id="MobiDB-lite"/>
    </source>
</evidence>
<feature type="compositionally biased region" description="Polar residues" evidence="1">
    <location>
        <begin position="322"/>
        <end position="341"/>
    </location>
</feature>
<evidence type="ECO:0000313" key="3">
    <source>
        <dbReference type="EMBL" id="KAH8983858.1"/>
    </source>
</evidence>
<feature type="compositionally biased region" description="Polar residues" evidence="1">
    <location>
        <begin position="282"/>
        <end position="295"/>
    </location>
</feature>
<protein>
    <submittedName>
        <fullName evidence="3">Uncharacterized protein</fullName>
    </submittedName>
</protein>
<keyword evidence="2" id="KW-0732">Signal</keyword>
<feature type="region of interest" description="Disordered" evidence="1">
    <location>
        <begin position="546"/>
        <end position="583"/>
    </location>
</feature>
<proteinExistence type="predicted"/>
<feature type="compositionally biased region" description="Basic and acidic residues" evidence="1">
    <location>
        <begin position="245"/>
        <end position="255"/>
    </location>
</feature>
<dbReference type="Proteomes" id="UP001201163">
    <property type="component" value="Unassembled WGS sequence"/>
</dbReference>
<reference evidence="3" key="1">
    <citation type="submission" date="2022-01" db="EMBL/GenBank/DDBJ databases">
        <title>Comparative genomics reveals a dynamic genome evolution in the ectomycorrhizal milk-cap (Lactarius) mushrooms.</title>
        <authorList>
            <consortium name="DOE Joint Genome Institute"/>
            <person name="Lebreton A."/>
            <person name="Tang N."/>
            <person name="Kuo A."/>
            <person name="LaButti K."/>
            <person name="Drula E."/>
            <person name="Barry K."/>
            <person name="Clum A."/>
            <person name="Lipzen A."/>
            <person name="Mousain D."/>
            <person name="Ng V."/>
            <person name="Wang R."/>
            <person name="Wang X."/>
            <person name="Dai Y."/>
            <person name="Henrissat B."/>
            <person name="Grigoriev I.V."/>
            <person name="Guerin-Laguette A."/>
            <person name="Yu F."/>
            <person name="Martin F.M."/>
        </authorList>
    </citation>
    <scope>NUCLEOTIDE SEQUENCE</scope>
    <source>
        <strain evidence="3">QP</strain>
    </source>
</reference>